<organism evidence="2 3">
    <name type="scientific">Carpediemonas membranifera</name>
    <dbReference type="NCBI Taxonomy" id="201153"/>
    <lineage>
        <taxon>Eukaryota</taxon>
        <taxon>Metamonada</taxon>
        <taxon>Carpediemonas-like organisms</taxon>
        <taxon>Carpediemonas</taxon>
    </lineage>
</organism>
<dbReference type="InterPro" id="IPR001870">
    <property type="entry name" value="B30.2/SPRY"/>
</dbReference>
<name>A0A8J6AW94_9EUKA</name>
<dbReference type="InterPro" id="IPR003877">
    <property type="entry name" value="SPRY_dom"/>
</dbReference>
<dbReference type="InterPro" id="IPR043136">
    <property type="entry name" value="B30.2/SPRY_sf"/>
</dbReference>
<gene>
    <name evidence="2" type="ORF">J8273_3279</name>
</gene>
<proteinExistence type="predicted"/>
<reference evidence="2" key="1">
    <citation type="submission" date="2021-05" db="EMBL/GenBank/DDBJ databases">
        <title>A free-living protist that lacks canonical eukaryotic 1 DNA replication and segregation systems.</title>
        <authorList>
            <person name="Salas-Leiva D.E."/>
            <person name="Tromer E.C."/>
            <person name="Curtis B.A."/>
            <person name="Jerlstrom-Hultqvist J."/>
            <person name="Kolisko M."/>
            <person name="Yi Z."/>
            <person name="Salas-Leiva J.S."/>
            <person name="Gallot-Lavallee L."/>
            <person name="Kops G.J.P.L."/>
            <person name="Archibald J.M."/>
            <person name="Simpson A.G.B."/>
            <person name="Roger A.J."/>
        </authorList>
    </citation>
    <scope>NUCLEOTIDE SEQUENCE</scope>
    <source>
        <strain evidence="2">BICM</strain>
    </source>
</reference>
<keyword evidence="3" id="KW-1185">Reference proteome</keyword>
<dbReference type="AlphaFoldDB" id="A0A8J6AW94"/>
<dbReference type="InterPro" id="IPR050618">
    <property type="entry name" value="Ubq-SigPath_Reg"/>
</dbReference>
<dbReference type="PROSITE" id="PS50188">
    <property type="entry name" value="B302_SPRY"/>
    <property type="match status" value="1"/>
</dbReference>
<feature type="domain" description="B30.2/SPRY" evidence="1">
    <location>
        <begin position="1"/>
        <end position="200"/>
    </location>
</feature>
<dbReference type="Pfam" id="PF00622">
    <property type="entry name" value="SPRY"/>
    <property type="match status" value="1"/>
</dbReference>
<dbReference type="EMBL" id="JAHDYR010000025">
    <property type="protein sequence ID" value="KAG9393150.1"/>
    <property type="molecule type" value="Genomic_DNA"/>
</dbReference>
<comment type="caution">
    <text evidence="2">The sequence shown here is derived from an EMBL/GenBank/DDBJ whole genome shotgun (WGS) entry which is preliminary data.</text>
</comment>
<dbReference type="SMART" id="SM00449">
    <property type="entry name" value="SPRY"/>
    <property type="match status" value="1"/>
</dbReference>
<evidence type="ECO:0000259" key="1">
    <source>
        <dbReference type="PROSITE" id="PS50188"/>
    </source>
</evidence>
<dbReference type="PANTHER" id="PTHR12864">
    <property type="entry name" value="RAN BINDING PROTEIN 9-RELATED"/>
    <property type="match status" value="1"/>
</dbReference>
<accession>A0A8J6AW94</accession>
<dbReference type="Proteomes" id="UP000717585">
    <property type="component" value="Unassembled WGS sequence"/>
</dbReference>
<dbReference type="InterPro" id="IPR013320">
    <property type="entry name" value="ConA-like_dom_sf"/>
</dbReference>
<evidence type="ECO:0000313" key="3">
    <source>
        <dbReference type="Proteomes" id="UP000717585"/>
    </source>
</evidence>
<protein>
    <submittedName>
        <fullName evidence="2">SPRY domain</fullName>
    </submittedName>
</protein>
<dbReference type="Gene3D" id="2.60.120.920">
    <property type="match status" value="1"/>
</dbReference>
<evidence type="ECO:0000313" key="2">
    <source>
        <dbReference type="EMBL" id="KAG9393150.1"/>
    </source>
</evidence>
<dbReference type="OrthoDB" id="25503at2759"/>
<sequence>MNQSRFLLVSRYIRATSHSYSLPSRMIEQDDMKTDPKWRIDKTGLSCVYVFPAEGDSDACIVRSDNPIPSMVGIYYFEVTIREQGQDGFIGVGLCARSTHKNKLPGWEPRSVGFHSDDGSLFMGSGETHRHLGQPYRAGDIVGLLVNFALGTIQFTVNGSKVADPLAMDFGAYFKGPCFPCVGTRSLNVAVDVNFGKTGFVFDFDSEVQDTIHTLRTRINAVNVLPPSSRGGANTATNKAHFTKQMVLSHLMYRGMPKSAAALATRVYGGVPESVADAESRFPPLGQSLRAMNDTIEARAGIRAMVDVGQLLQASTDVLESIGEVDGRKLRRLVTTAQFLLLAEHGTREQAFAYAAGDLRESLVPEFEDDFNRYVAQLIPVPGVHTSIAEVAEQLAEELNRVLVASRGGSRSVLEVALLQLILILWSCSSTAVGTNHGVLLQINLSASRTFGILQVPVDRRVKADR</sequence>
<dbReference type="SUPFAM" id="SSF49899">
    <property type="entry name" value="Concanavalin A-like lectins/glucanases"/>
    <property type="match status" value="1"/>
</dbReference>